<accession>A0A2N5IY88</accession>
<evidence type="ECO:0000256" key="3">
    <source>
        <dbReference type="ARBA" id="ARBA00022448"/>
    </source>
</evidence>
<feature type="transmembrane region" description="Helical" evidence="9">
    <location>
        <begin position="152"/>
        <end position="183"/>
    </location>
</feature>
<evidence type="ECO:0000259" key="11">
    <source>
        <dbReference type="PROSITE" id="PS50928"/>
    </source>
</evidence>
<reference evidence="12 13" key="1">
    <citation type="submission" date="2017-07" db="EMBL/GenBank/DDBJ databases">
        <title>Bifidobacterium novel species.</title>
        <authorList>
            <person name="Lugli G.A."/>
            <person name="Milani C."/>
            <person name="Duranti S."/>
            <person name="Mangifesta M."/>
        </authorList>
    </citation>
    <scope>NUCLEOTIDE SEQUENCE [LARGE SCALE GENOMIC DNA]</scope>
    <source>
        <strain evidence="13">Goo31D</strain>
    </source>
</reference>
<evidence type="ECO:0000256" key="1">
    <source>
        <dbReference type="ARBA" id="ARBA00004651"/>
    </source>
</evidence>
<dbReference type="EMBL" id="NMYC01000005">
    <property type="protein sequence ID" value="PLS26919.1"/>
    <property type="molecule type" value="Genomic_DNA"/>
</dbReference>
<evidence type="ECO:0000313" key="12">
    <source>
        <dbReference type="EMBL" id="PLS26919.1"/>
    </source>
</evidence>
<feature type="transmembrane region" description="Helical" evidence="9">
    <location>
        <begin position="54"/>
        <end position="79"/>
    </location>
</feature>
<feature type="transmembrane region" description="Helical" evidence="9">
    <location>
        <begin position="114"/>
        <end position="140"/>
    </location>
</feature>
<keyword evidence="6 9" id="KW-0812">Transmembrane</keyword>
<comment type="subcellular location">
    <subcellularLocation>
        <location evidence="1 9">Cell membrane</location>
        <topology evidence="1 9">Multi-pass membrane protein</topology>
    </subcellularLocation>
</comment>
<dbReference type="PANTHER" id="PTHR30425:SF1">
    <property type="entry name" value="PHOSPHATE TRANSPORT SYSTEM PERMEASE PROTEIN PSTC"/>
    <property type="match status" value="1"/>
</dbReference>
<evidence type="ECO:0000256" key="8">
    <source>
        <dbReference type="ARBA" id="ARBA00023136"/>
    </source>
</evidence>
<evidence type="ECO:0000256" key="7">
    <source>
        <dbReference type="ARBA" id="ARBA00022989"/>
    </source>
</evidence>
<dbReference type="CDD" id="cd06261">
    <property type="entry name" value="TM_PBP2"/>
    <property type="match status" value="1"/>
</dbReference>
<evidence type="ECO:0000256" key="5">
    <source>
        <dbReference type="ARBA" id="ARBA00022592"/>
    </source>
</evidence>
<dbReference type="Proteomes" id="UP000234935">
    <property type="component" value="Unassembled WGS sequence"/>
</dbReference>
<evidence type="ECO:0000256" key="9">
    <source>
        <dbReference type="RuleBase" id="RU363032"/>
    </source>
</evidence>
<comment type="caution">
    <text evidence="10">Lacks conserved residue(s) required for the propagation of feature annotation.</text>
</comment>
<evidence type="ECO:0000256" key="6">
    <source>
        <dbReference type="ARBA" id="ARBA00022692"/>
    </source>
</evidence>
<keyword evidence="13" id="KW-1185">Reference proteome</keyword>
<evidence type="ECO:0000313" key="13">
    <source>
        <dbReference type="Proteomes" id="UP000234935"/>
    </source>
</evidence>
<comment type="caution">
    <text evidence="12">The sequence shown here is derived from an EMBL/GenBank/DDBJ whole genome shotgun (WGS) entry which is preliminary data.</text>
</comment>
<dbReference type="InterPro" id="IPR011864">
    <property type="entry name" value="Phosphate_PstC"/>
</dbReference>
<gene>
    <name evidence="12" type="ORF">CGZ88_1404</name>
</gene>
<dbReference type="PROSITE" id="PS50928">
    <property type="entry name" value="ABC_TM1"/>
    <property type="match status" value="1"/>
</dbReference>
<dbReference type="SUPFAM" id="SSF161098">
    <property type="entry name" value="MetI-like"/>
    <property type="match status" value="1"/>
</dbReference>
<proteinExistence type="inferred from homology"/>
<feature type="domain" description="ABC transmembrane type-1" evidence="11">
    <location>
        <begin position="115"/>
        <end position="342"/>
    </location>
</feature>
<dbReference type="Gene3D" id="1.10.3720.10">
    <property type="entry name" value="MetI-like"/>
    <property type="match status" value="1"/>
</dbReference>
<name>A0A2N5IY88_9BIFI</name>
<dbReference type="GO" id="GO:0005315">
    <property type="term" value="F:phosphate transmembrane transporter activity"/>
    <property type="evidence" value="ECO:0007669"/>
    <property type="project" value="InterPro"/>
</dbReference>
<dbReference type="InterPro" id="IPR051124">
    <property type="entry name" value="Phosphate_Transport_Permease"/>
</dbReference>
<keyword evidence="4 10" id="KW-1003">Cell membrane</keyword>
<keyword evidence="3 9" id="KW-0813">Transport</keyword>
<evidence type="ECO:0000256" key="4">
    <source>
        <dbReference type="ARBA" id="ARBA00022475"/>
    </source>
</evidence>
<keyword evidence="7 9" id="KW-1133">Transmembrane helix</keyword>
<dbReference type="NCBIfam" id="TIGR02138">
    <property type="entry name" value="phosphate_pstC"/>
    <property type="match status" value="1"/>
</dbReference>
<evidence type="ECO:0000256" key="10">
    <source>
        <dbReference type="RuleBase" id="RU363054"/>
    </source>
</evidence>
<dbReference type="InterPro" id="IPR035906">
    <property type="entry name" value="MetI-like_sf"/>
</dbReference>
<keyword evidence="5 10" id="KW-0592">Phosphate transport</keyword>
<comment type="similarity">
    <text evidence="2 10">Belongs to the binding-protein-dependent transport system permease family. CysTW subfamily.</text>
</comment>
<dbReference type="GO" id="GO:0006817">
    <property type="term" value="P:phosphate ion transport"/>
    <property type="evidence" value="ECO:0007669"/>
    <property type="project" value="UniProtKB-KW"/>
</dbReference>
<keyword evidence="8 9" id="KW-0472">Membrane</keyword>
<comment type="function">
    <text evidence="10">Part of the binding-protein-dependent transport system for phosphate; probably responsible for the translocation of the substrate across the membrane.</text>
</comment>
<dbReference type="InterPro" id="IPR000515">
    <property type="entry name" value="MetI-like"/>
</dbReference>
<protein>
    <recommendedName>
        <fullName evidence="10">Phosphate transport system permease protein</fullName>
    </recommendedName>
</protein>
<sequence length="351" mass="36589">MSDIDVQAIDVPQPAMNTVITETATATTAATAATATASAADDGTAHRGRTADRVFAALAYGSGLLILAVLAAVAVFLLLRAWPAIGGPRGAVDAVVSSFTGGRLTSFWQYVPPLLFGSVLVAALALGIAFFVALGIAVFISQYAPRRFVGALNTIIDLLAAIPSVVYGLWGGLVLVPAIYPFWDWVAEHLGWIPLFAGPAANPSRTVGTVALVLAVMILPIITSMTRDVFLQTPKLHEEAALALGATQWETIRLAVLPFGRSGIISASMLGLGRALGETMAVLMILSPGLKYSFHLLQASQSQTIAANIAAQYPEANGLGVCVLIATGLVLFAITFAVNYMARRLTGKAVS</sequence>
<evidence type="ECO:0000256" key="2">
    <source>
        <dbReference type="ARBA" id="ARBA00007069"/>
    </source>
</evidence>
<dbReference type="AlphaFoldDB" id="A0A2N5IY88"/>
<feature type="transmembrane region" description="Helical" evidence="9">
    <location>
        <begin position="318"/>
        <end position="342"/>
    </location>
</feature>
<organism evidence="12 13">
    <name type="scientific">Bifidobacterium anseris</name>
    <dbReference type="NCBI Taxonomy" id="2020963"/>
    <lineage>
        <taxon>Bacteria</taxon>
        <taxon>Bacillati</taxon>
        <taxon>Actinomycetota</taxon>
        <taxon>Actinomycetes</taxon>
        <taxon>Bifidobacteriales</taxon>
        <taxon>Bifidobacteriaceae</taxon>
        <taxon>Bifidobacterium</taxon>
    </lineage>
</organism>
<dbReference type="PANTHER" id="PTHR30425">
    <property type="entry name" value="PHOSPHATE TRANSPORT SYSTEM PERMEASE PROTEIN PST"/>
    <property type="match status" value="1"/>
</dbReference>
<dbReference type="GO" id="GO:0005886">
    <property type="term" value="C:plasma membrane"/>
    <property type="evidence" value="ECO:0007669"/>
    <property type="project" value="UniProtKB-SubCell"/>
</dbReference>
<dbReference type="Pfam" id="PF00528">
    <property type="entry name" value="BPD_transp_1"/>
    <property type="match status" value="1"/>
</dbReference>
<feature type="transmembrane region" description="Helical" evidence="9">
    <location>
        <begin position="203"/>
        <end position="222"/>
    </location>
</feature>